<dbReference type="PROSITE" id="PS00079">
    <property type="entry name" value="MULTICOPPER_OXIDASE1"/>
    <property type="match status" value="1"/>
</dbReference>
<dbReference type="InterPro" id="IPR045087">
    <property type="entry name" value="Cu-oxidase_fam"/>
</dbReference>
<evidence type="ECO:0000256" key="1">
    <source>
        <dbReference type="ARBA" id="ARBA00010609"/>
    </source>
</evidence>
<dbReference type="AlphaFoldDB" id="A0AAI8VRT7"/>
<dbReference type="GO" id="GO:0016491">
    <property type="term" value="F:oxidoreductase activity"/>
    <property type="evidence" value="ECO:0007669"/>
    <property type="project" value="UniProtKB-KW"/>
</dbReference>
<evidence type="ECO:0000256" key="3">
    <source>
        <dbReference type="ARBA" id="ARBA00023002"/>
    </source>
</evidence>
<evidence type="ECO:0000259" key="8">
    <source>
        <dbReference type="Pfam" id="PF07731"/>
    </source>
</evidence>
<dbReference type="GO" id="GO:0005507">
    <property type="term" value="F:copper ion binding"/>
    <property type="evidence" value="ECO:0007669"/>
    <property type="project" value="InterPro"/>
</dbReference>
<keyword evidence="6" id="KW-0732">Signal</keyword>
<protein>
    <submittedName>
        <fullName evidence="10">Uu.00g145200.m01.CDS01</fullName>
    </submittedName>
</protein>
<dbReference type="CDD" id="cd13895">
    <property type="entry name" value="CuRO_3_AAO_like_2"/>
    <property type="match status" value="1"/>
</dbReference>
<evidence type="ECO:0000256" key="4">
    <source>
        <dbReference type="ARBA" id="ARBA00023008"/>
    </source>
</evidence>
<dbReference type="Proteomes" id="UP001295740">
    <property type="component" value="Unassembled WGS sequence"/>
</dbReference>
<dbReference type="InterPro" id="IPR001117">
    <property type="entry name" value="Cu-oxidase_2nd"/>
</dbReference>
<dbReference type="Pfam" id="PF07731">
    <property type="entry name" value="Cu-oxidase_2"/>
    <property type="match status" value="1"/>
</dbReference>
<feature type="domain" description="Plastocyanin-like" evidence="9">
    <location>
        <begin position="42"/>
        <end position="157"/>
    </location>
</feature>
<evidence type="ECO:0000259" key="7">
    <source>
        <dbReference type="Pfam" id="PF00394"/>
    </source>
</evidence>
<name>A0AAI8VRT7_9PEZI</name>
<sequence>MKRVSRIVPSLLLQVGILQTCFAADVSLHDGTWQPEYVLVATSQDITVDCQQRYSVVFNGTSPGPPLYLKEGETTWVRVFNEMTDLNLTVHWHGLTMRTAPFSDGTPLVSQWPIGPGDYFDYEIHPEDGDAGTYFYHSHIGFQASTAHGILFVEDREAPPYQYDEDIPIMLGDFWNKTDKVIEDGLMAVPFEWSGEPNCLTLNDRSGTASFDDAADDSCKPYVITVEPGKTYRLRFVNGAALSFFEVGIEDHTNLTVISADGYYTKPATTDHIQIGCGQRFDALLTAKSEAELNGKDQYWIRYESRGRPTEPGGYALLQYDISAATNSTKRNLGPKHGGGGGFGSGVPFKSPGKNPDTPPVTLPADGDLTQWLEYTLESLNLDDTFPTLDEVTRTIFITVSQDIINGSYVDGSVTGSLVWEQNDISWTELEADALHYAPYLVQAYVTGKTPDYDAAVLNQGWDPNTSAFPAKVGETLDIVWQSNSGPTGGFDYHPMHAHGEHYWDLGSGNGTYDAVVNEEHFKNYTPAKRDTTMLHRYTAKGEADTTAGWRAWRIRITEDNVGAWMMHCHILQHMVMGMQTAWVYGDAASILKEIPEPYIAGYLTYGGDAYGNDTYDPLVLTYFDDESST</sequence>
<dbReference type="InterPro" id="IPR011707">
    <property type="entry name" value="Cu-oxidase-like_N"/>
</dbReference>
<dbReference type="PANTHER" id="PTHR11709">
    <property type="entry name" value="MULTI-COPPER OXIDASE"/>
    <property type="match status" value="1"/>
</dbReference>
<accession>A0AAI8VRT7</accession>
<feature type="signal peptide" evidence="6">
    <location>
        <begin position="1"/>
        <end position="23"/>
    </location>
</feature>
<feature type="domain" description="Plastocyanin-like" evidence="8">
    <location>
        <begin position="448"/>
        <end position="585"/>
    </location>
</feature>
<dbReference type="InterPro" id="IPR011706">
    <property type="entry name" value="Cu-oxidase_C"/>
</dbReference>
<comment type="caution">
    <text evidence="10">The sequence shown here is derived from an EMBL/GenBank/DDBJ whole genome shotgun (WGS) entry which is preliminary data.</text>
</comment>
<feature type="domain" description="Plastocyanin-like" evidence="7">
    <location>
        <begin position="165"/>
        <end position="320"/>
    </location>
</feature>
<dbReference type="Pfam" id="PF07732">
    <property type="entry name" value="Cu-oxidase_3"/>
    <property type="match status" value="1"/>
</dbReference>
<dbReference type="InterPro" id="IPR033138">
    <property type="entry name" value="Cu_oxidase_CS"/>
</dbReference>
<keyword evidence="3" id="KW-0560">Oxidoreductase</keyword>
<dbReference type="InterPro" id="IPR008972">
    <property type="entry name" value="Cupredoxin"/>
</dbReference>
<reference evidence="10" key="1">
    <citation type="submission" date="2023-10" db="EMBL/GenBank/DDBJ databases">
        <authorList>
            <person name="Hackl T."/>
        </authorList>
    </citation>
    <scope>NUCLEOTIDE SEQUENCE</scope>
</reference>
<keyword evidence="4" id="KW-0186">Copper</keyword>
<evidence type="ECO:0000313" key="10">
    <source>
        <dbReference type="EMBL" id="CAJ2509494.1"/>
    </source>
</evidence>
<evidence type="ECO:0000256" key="5">
    <source>
        <dbReference type="SAM" id="MobiDB-lite"/>
    </source>
</evidence>
<organism evidence="10 11">
    <name type="scientific">Anthostomella pinea</name>
    <dbReference type="NCBI Taxonomy" id="933095"/>
    <lineage>
        <taxon>Eukaryota</taxon>
        <taxon>Fungi</taxon>
        <taxon>Dikarya</taxon>
        <taxon>Ascomycota</taxon>
        <taxon>Pezizomycotina</taxon>
        <taxon>Sordariomycetes</taxon>
        <taxon>Xylariomycetidae</taxon>
        <taxon>Xylariales</taxon>
        <taxon>Xylariaceae</taxon>
        <taxon>Anthostomella</taxon>
    </lineage>
</organism>
<feature type="region of interest" description="Disordered" evidence="5">
    <location>
        <begin position="329"/>
        <end position="360"/>
    </location>
</feature>
<feature type="compositionally biased region" description="Gly residues" evidence="5">
    <location>
        <begin position="336"/>
        <end position="345"/>
    </location>
</feature>
<dbReference type="PROSITE" id="PS00080">
    <property type="entry name" value="MULTICOPPER_OXIDASE2"/>
    <property type="match status" value="1"/>
</dbReference>
<evidence type="ECO:0000256" key="2">
    <source>
        <dbReference type="ARBA" id="ARBA00022723"/>
    </source>
</evidence>
<dbReference type="Pfam" id="PF00394">
    <property type="entry name" value="Cu-oxidase"/>
    <property type="match status" value="1"/>
</dbReference>
<evidence type="ECO:0000256" key="6">
    <source>
        <dbReference type="SAM" id="SignalP"/>
    </source>
</evidence>
<dbReference type="InterPro" id="IPR035666">
    <property type="entry name" value="MCO_CuRO_3"/>
</dbReference>
<gene>
    <name evidence="10" type="ORF">KHLLAP_LOCUS9962</name>
</gene>
<evidence type="ECO:0000313" key="11">
    <source>
        <dbReference type="Proteomes" id="UP001295740"/>
    </source>
</evidence>
<feature type="chain" id="PRO_5042461735" evidence="6">
    <location>
        <begin position="24"/>
        <end position="630"/>
    </location>
</feature>
<keyword evidence="2" id="KW-0479">Metal-binding</keyword>
<dbReference type="Gene3D" id="2.60.40.420">
    <property type="entry name" value="Cupredoxins - blue copper proteins"/>
    <property type="match status" value="3"/>
</dbReference>
<keyword evidence="11" id="KW-1185">Reference proteome</keyword>
<dbReference type="CDD" id="cd13873">
    <property type="entry name" value="CuRO_2_AAO_like_2"/>
    <property type="match status" value="1"/>
</dbReference>
<dbReference type="InterPro" id="IPR002355">
    <property type="entry name" value="Cu_oxidase_Cu_BS"/>
</dbReference>
<dbReference type="SUPFAM" id="SSF49503">
    <property type="entry name" value="Cupredoxins"/>
    <property type="match status" value="3"/>
</dbReference>
<dbReference type="PANTHER" id="PTHR11709:SF394">
    <property type="entry name" value="FI03373P-RELATED"/>
    <property type="match status" value="1"/>
</dbReference>
<dbReference type="EMBL" id="CAUWAG010000012">
    <property type="protein sequence ID" value="CAJ2509494.1"/>
    <property type="molecule type" value="Genomic_DNA"/>
</dbReference>
<evidence type="ECO:0000259" key="9">
    <source>
        <dbReference type="Pfam" id="PF07732"/>
    </source>
</evidence>
<comment type="similarity">
    <text evidence="1">Belongs to the multicopper oxidase family.</text>
</comment>
<proteinExistence type="inferred from homology"/>